<evidence type="ECO:0000256" key="2">
    <source>
        <dbReference type="ARBA" id="ARBA00022737"/>
    </source>
</evidence>
<feature type="compositionally biased region" description="Low complexity" evidence="8">
    <location>
        <begin position="416"/>
        <end position="427"/>
    </location>
</feature>
<dbReference type="AlphaFoldDB" id="A0A8S1ZY02"/>
<dbReference type="InterPro" id="IPR011009">
    <property type="entry name" value="Kinase-like_dom_sf"/>
</dbReference>
<feature type="compositionally biased region" description="Acidic residues" evidence="8">
    <location>
        <begin position="306"/>
        <end position="317"/>
    </location>
</feature>
<dbReference type="SUPFAM" id="SSF118290">
    <property type="entry name" value="WRKY DNA-binding domain"/>
    <property type="match status" value="2"/>
</dbReference>
<dbReference type="PROSITE" id="PS50811">
    <property type="entry name" value="WRKY"/>
    <property type="match status" value="2"/>
</dbReference>
<dbReference type="GO" id="GO:0004672">
    <property type="term" value="F:protein kinase activity"/>
    <property type="evidence" value="ECO:0007669"/>
    <property type="project" value="InterPro"/>
</dbReference>
<evidence type="ECO:0000256" key="6">
    <source>
        <dbReference type="ARBA" id="ARBA00023242"/>
    </source>
</evidence>
<reference evidence="11" key="1">
    <citation type="submission" date="2021-01" db="EMBL/GenBank/DDBJ databases">
        <authorList>
            <person name="Bezrukov I."/>
        </authorList>
    </citation>
    <scope>NUCLEOTIDE SEQUENCE</scope>
</reference>
<evidence type="ECO:0000256" key="8">
    <source>
        <dbReference type="SAM" id="MobiDB-lite"/>
    </source>
</evidence>
<dbReference type="InterPro" id="IPR044810">
    <property type="entry name" value="WRKY_plant"/>
</dbReference>
<feature type="compositionally biased region" description="Low complexity" evidence="8">
    <location>
        <begin position="183"/>
        <end position="199"/>
    </location>
</feature>
<keyword evidence="5" id="KW-0804">Transcription</keyword>
<dbReference type="Proteomes" id="UP000682877">
    <property type="component" value="Chromosome 3"/>
</dbReference>
<dbReference type="PANTHER" id="PTHR31221">
    <property type="entry name" value="WRKY TRANSCRIPTION FACTOR PROTEIN 1-RELATED"/>
    <property type="match status" value="1"/>
</dbReference>
<keyword evidence="12" id="KW-1185">Reference proteome</keyword>
<evidence type="ECO:0000256" key="3">
    <source>
        <dbReference type="ARBA" id="ARBA00023015"/>
    </source>
</evidence>
<dbReference type="EMBL" id="LR999453">
    <property type="protein sequence ID" value="CAE5965800.1"/>
    <property type="molecule type" value="Genomic_DNA"/>
</dbReference>
<dbReference type="InterPro" id="IPR017441">
    <property type="entry name" value="Protein_kinase_ATP_BS"/>
</dbReference>
<dbReference type="FunFam" id="2.20.25.80:FF:000006">
    <property type="entry name" value="WRKY transcription factor"/>
    <property type="match status" value="1"/>
</dbReference>
<feature type="region of interest" description="Disordered" evidence="8">
    <location>
        <begin position="135"/>
        <end position="199"/>
    </location>
</feature>
<keyword evidence="6" id="KW-0539">Nucleus</keyword>
<dbReference type="PROSITE" id="PS00107">
    <property type="entry name" value="PROTEIN_KINASE_ATP"/>
    <property type="match status" value="1"/>
</dbReference>
<dbReference type="SMART" id="SM00774">
    <property type="entry name" value="WRKY"/>
    <property type="match status" value="2"/>
</dbReference>
<organism evidence="11 12">
    <name type="scientific">Arabidopsis arenosa</name>
    <name type="common">Sand rock-cress</name>
    <name type="synonym">Cardaminopsis arenosa</name>
    <dbReference type="NCBI Taxonomy" id="38785"/>
    <lineage>
        <taxon>Eukaryota</taxon>
        <taxon>Viridiplantae</taxon>
        <taxon>Streptophyta</taxon>
        <taxon>Embryophyta</taxon>
        <taxon>Tracheophyta</taxon>
        <taxon>Spermatophyta</taxon>
        <taxon>Magnoliopsida</taxon>
        <taxon>eudicotyledons</taxon>
        <taxon>Gunneridae</taxon>
        <taxon>Pentapetalae</taxon>
        <taxon>rosids</taxon>
        <taxon>malvids</taxon>
        <taxon>Brassicales</taxon>
        <taxon>Brassicaceae</taxon>
        <taxon>Camelineae</taxon>
        <taxon>Arabidopsis</taxon>
    </lineage>
</organism>
<keyword evidence="2" id="KW-0677">Repeat</keyword>
<dbReference type="Gene3D" id="1.10.510.10">
    <property type="entry name" value="Transferase(Phosphotransferase) domain 1"/>
    <property type="match status" value="1"/>
</dbReference>
<feature type="region of interest" description="Disordered" evidence="8">
    <location>
        <begin position="416"/>
        <end position="530"/>
    </location>
</feature>
<feature type="compositionally biased region" description="Basic and acidic residues" evidence="8">
    <location>
        <begin position="470"/>
        <end position="484"/>
    </location>
</feature>
<dbReference type="Pfam" id="PF00069">
    <property type="entry name" value="Pkinase"/>
    <property type="match status" value="1"/>
</dbReference>
<dbReference type="FunFam" id="3.30.200.20:FF:000021">
    <property type="entry name" value="probable serine/threonine-protein kinase At1g54610"/>
    <property type="match status" value="1"/>
</dbReference>
<feature type="compositionally biased region" description="Polar residues" evidence="8">
    <location>
        <begin position="847"/>
        <end position="869"/>
    </location>
</feature>
<keyword evidence="4" id="KW-0238">DNA-binding</keyword>
<feature type="compositionally biased region" description="Polar residues" evidence="8">
    <location>
        <begin position="436"/>
        <end position="459"/>
    </location>
</feature>
<evidence type="ECO:0000259" key="9">
    <source>
        <dbReference type="PROSITE" id="PS50011"/>
    </source>
</evidence>
<evidence type="ECO:0000259" key="10">
    <source>
        <dbReference type="PROSITE" id="PS50811"/>
    </source>
</evidence>
<feature type="region of interest" description="Disordered" evidence="8">
    <location>
        <begin position="255"/>
        <end position="325"/>
    </location>
</feature>
<dbReference type="Gene3D" id="3.30.200.20">
    <property type="entry name" value="Phosphorylase Kinase, domain 1"/>
    <property type="match status" value="1"/>
</dbReference>
<dbReference type="InterPro" id="IPR003657">
    <property type="entry name" value="WRKY_dom"/>
</dbReference>
<dbReference type="GO" id="GO:0005634">
    <property type="term" value="C:nucleus"/>
    <property type="evidence" value="ECO:0007669"/>
    <property type="project" value="UniProtKB-SubCell"/>
</dbReference>
<dbReference type="GO" id="GO:0043565">
    <property type="term" value="F:sequence-specific DNA binding"/>
    <property type="evidence" value="ECO:0007669"/>
    <property type="project" value="InterPro"/>
</dbReference>
<name>A0A8S1ZY02_ARAAE</name>
<evidence type="ECO:0000256" key="5">
    <source>
        <dbReference type="ARBA" id="ARBA00023163"/>
    </source>
</evidence>
<evidence type="ECO:0000256" key="7">
    <source>
        <dbReference type="PROSITE-ProRule" id="PRU10141"/>
    </source>
</evidence>
<sequence length="999" mass="111472">MAVEDDVSSIRTTTLVAPTRPTITVPQRPPAIETAAYFFGGGDGLSLSPGPLSFVSSLFVDNFPDVLTPDNQRTTSFSQLLAGAMSVSPGGGGRSTAGMFAGGGPMFTIPSGFSPSSLLTSPMFFPPQAPAQTGFVHPQPQPQLQPPRPDTFPHHMPPSTSTAVHGRQSFEVSTQTDQRARNHYNNPGNNNNNNRSYNVVNVDKPADDGYNWRKYGQKPIKGCEYPRSYYKCTHVNCPVKKKVERSSDGQITQIIYKGQHDHERPQNRRGGGGRDSTEVGDIHFVGGAGQMMESSDDSGYGKDHEDDNNDDDDDDDLPASKIRKIDGVSTTHRTVTEPKIIVQTKSEVDLLDDGYRWRKYGQKVVKGNPHPRSYYKCTTPNCTVRKHVERASTDAKAVITTYEGKHNHDVPAARNGTAAATAAAAGTSDHHRMRSMSGNNMQQHMSFGNNNNTGQSPHSSPVGPPRPLRRRLDTTVHRSHPQDHHNRHVLPGPPSHRRVVNSSPKKHRNNDDDAPRSRTTGVSLRSGLPHSNVEAEQVAAGWPSWLSSAAPEAVHGWVPLRAEDFEKREKIGQGTYSNVFRACEVSTGRVMALKKIRVQNFETENIRFIAREIMILRRLDHPNIMKLEGIIASRNSNSMYFVFDYMEHDLEGLCSSPDIKFTEAQIKCYMKQLLWGILTGRPLLKGRTEIEQLHKIYKLSGSPDEEFWEKNKLHPQTKMFRPQHQYEGCLRERFDEFPKTAINLLESLLSIDPEKRGTASSALMSEYFNTQPYACDPSTLPKYPPNKEMDAKYREELQRRRRVSIKKRDNLATKKLGKSRRTVKEPTNLSRLPTHQETKKEAETEIAVQTPSETSQATTRSEFPYNSLSQTTAPASGFAWAGTKKRKENDVASTLTYNQPAGSASHVSGMSMAFAKNTFGLTINEDKPFLRPHVSLDSSDVLLFSGVNHKKTEDDTDLTNLGANPKIFQTNGMNEILRRTESDVRVGVRRPPRIERGED</sequence>
<dbReference type="PROSITE" id="PS50011">
    <property type="entry name" value="PROTEIN_KINASE_DOM"/>
    <property type="match status" value="1"/>
</dbReference>
<evidence type="ECO:0000256" key="4">
    <source>
        <dbReference type="ARBA" id="ARBA00023125"/>
    </source>
</evidence>
<feature type="binding site" evidence="7">
    <location>
        <position position="594"/>
    </location>
    <ligand>
        <name>ATP</name>
        <dbReference type="ChEBI" id="CHEBI:30616"/>
    </ligand>
</feature>
<dbReference type="InterPro" id="IPR000719">
    <property type="entry name" value="Prot_kinase_dom"/>
</dbReference>
<gene>
    <name evidence="11" type="ORF">AARE701A_LOCUS6091</name>
</gene>
<feature type="domain" description="WRKY" evidence="10">
    <location>
        <begin position="346"/>
        <end position="411"/>
    </location>
</feature>
<feature type="compositionally biased region" description="Pro residues" evidence="8">
    <location>
        <begin position="139"/>
        <end position="150"/>
    </location>
</feature>
<dbReference type="Gene3D" id="2.20.25.80">
    <property type="entry name" value="WRKY domain"/>
    <property type="match status" value="2"/>
</dbReference>
<feature type="domain" description="Protein kinase" evidence="9">
    <location>
        <begin position="565"/>
        <end position="866"/>
    </location>
</feature>
<dbReference type="SUPFAM" id="SSF56112">
    <property type="entry name" value="Protein kinase-like (PK-like)"/>
    <property type="match status" value="1"/>
</dbReference>
<accession>A0A8S1ZY02</accession>
<dbReference type="PANTHER" id="PTHR31221:SF130">
    <property type="entry name" value="WRKY TRANSCRIPTION FACTOR 3-RELATED"/>
    <property type="match status" value="1"/>
</dbReference>
<protein>
    <submittedName>
        <fullName evidence="11">Uncharacterized protein</fullName>
    </submittedName>
</protein>
<evidence type="ECO:0000313" key="12">
    <source>
        <dbReference type="Proteomes" id="UP000682877"/>
    </source>
</evidence>
<feature type="region of interest" description="Disordered" evidence="8">
    <location>
        <begin position="805"/>
        <end position="869"/>
    </location>
</feature>
<dbReference type="GO" id="GO:0003700">
    <property type="term" value="F:DNA-binding transcription factor activity"/>
    <property type="evidence" value="ECO:0007669"/>
    <property type="project" value="InterPro"/>
</dbReference>
<keyword evidence="3" id="KW-0805">Transcription regulation</keyword>
<feature type="compositionally biased region" description="Basic and acidic residues" evidence="8">
    <location>
        <begin position="834"/>
        <end position="843"/>
    </location>
</feature>
<dbReference type="InterPro" id="IPR036576">
    <property type="entry name" value="WRKY_dom_sf"/>
</dbReference>
<keyword evidence="7" id="KW-0547">Nucleotide-binding</keyword>
<feature type="domain" description="WRKY" evidence="10">
    <location>
        <begin position="207"/>
        <end position="265"/>
    </location>
</feature>
<proteinExistence type="predicted"/>
<dbReference type="FunFam" id="2.20.25.80:FF:000001">
    <property type="entry name" value="WRKY transcription factor 33"/>
    <property type="match status" value="1"/>
</dbReference>
<keyword evidence="7" id="KW-0067">ATP-binding</keyword>
<feature type="compositionally biased region" description="Basic residues" evidence="8">
    <location>
        <begin position="495"/>
        <end position="508"/>
    </location>
</feature>
<evidence type="ECO:0000256" key="1">
    <source>
        <dbReference type="ARBA" id="ARBA00004123"/>
    </source>
</evidence>
<evidence type="ECO:0000313" key="11">
    <source>
        <dbReference type="EMBL" id="CAE5965800.1"/>
    </source>
</evidence>
<dbReference type="GO" id="GO:0005524">
    <property type="term" value="F:ATP binding"/>
    <property type="evidence" value="ECO:0007669"/>
    <property type="project" value="UniProtKB-UniRule"/>
</dbReference>
<dbReference type="Pfam" id="PF03106">
    <property type="entry name" value="WRKY"/>
    <property type="match status" value="2"/>
</dbReference>
<comment type="subcellular location">
    <subcellularLocation>
        <location evidence="1">Nucleus</location>
    </subcellularLocation>
</comment>